<gene>
    <name evidence="11" type="ORF">A3G06_00220</name>
</gene>
<keyword evidence="8" id="KW-0067">ATP-binding</keyword>
<accession>A0A1F6Y8U8</accession>
<dbReference type="NCBIfam" id="TIGR00150">
    <property type="entry name" value="T6A_YjeE"/>
    <property type="match status" value="1"/>
</dbReference>
<dbReference type="InterPro" id="IPR027417">
    <property type="entry name" value="P-loop_NTPase"/>
</dbReference>
<evidence type="ECO:0000256" key="6">
    <source>
        <dbReference type="ARBA" id="ARBA00022723"/>
    </source>
</evidence>
<evidence type="ECO:0000313" key="12">
    <source>
        <dbReference type="Proteomes" id="UP000176192"/>
    </source>
</evidence>
<evidence type="ECO:0000256" key="8">
    <source>
        <dbReference type="ARBA" id="ARBA00022840"/>
    </source>
</evidence>
<evidence type="ECO:0000256" key="2">
    <source>
        <dbReference type="ARBA" id="ARBA00007599"/>
    </source>
</evidence>
<dbReference type="Pfam" id="PF02367">
    <property type="entry name" value="TsaE"/>
    <property type="match status" value="1"/>
</dbReference>
<dbReference type="GO" id="GO:0016740">
    <property type="term" value="F:transferase activity"/>
    <property type="evidence" value="ECO:0007669"/>
    <property type="project" value="UniProtKB-KW"/>
</dbReference>
<evidence type="ECO:0000256" key="3">
    <source>
        <dbReference type="ARBA" id="ARBA00019010"/>
    </source>
</evidence>
<protein>
    <recommendedName>
        <fullName evidence="3">tRNA threonylcarbamoyladenosine biosynthesis protein TsaE</fullName>
    </recommendedName>
    <alternativeName>
        <fullName evidence="10">t(6)A37 threonylcarbamoyladenosine biosynthesis protein TsaE</fullName>
    </alternativeName>
</protein>
<dbReference type="SUPFAM" id="SSF52540">
    <property type="entry name" value="P-loop containing nucleoside triphosphate hydrolases"/>
    <property type="match status" value="1"/>
</dbReference>
<dbReference type="GO" id="GO:0005524">
    <property type="term" value="F:ATP binding"/>
    <property type="evidence" value="ECO:0007669"/>
    <property type="project" value="UniProtKB-KW"/>
</dbReference>
<evidence type="ECO:0000256" key="9">
    <source>
        <dbReference type="ARBA" id="ARBA00022842"/>
    </source>
</evidence>
<dbReference type="PANTHER" id="PTHR33540:SF2">
    <property type="entry name" value="TRNA THREONYLCARBAMOYLADENOSINE BIOSYNTHESIS PROTEIN TSAE"/>
    <property type="match status" value="1"/>
</dbReference>
<evidence type="ECO:0000256" key="10">
    <source>
        <dbReference type="ARBA" id="ARBA00032441"/>
    </source>
</evidence>
<dbReference type="Proteomes" id="UP000176192">
    <property type="component" value="Unassembled WGS sequence"/>
</dbReference>
<keyword evidence="7" id="KW-0547">Nucleotide-binding</keyword>
<evidence type="ECO:0000256" key="4">
    <source>
        <dbReference type="ARBA" id="ARBA00022490"/>
    </source>
</evidence>
<keyword evidence="5" id="KW-0819">tRNA processing</keyword>
<comment type="subcellular location">
    <subcellularLocation>
        <location evidence="1">Cytoplasm</location>
    </subcellularLocation>
</comment>
<evidence type="ECO:0000256" key="1">
    <source>
        <dbReference type="ARBA" id="ARBA00004496"/>
    </source>
</evidence>
<keyword evidence="6" id="KW-0479">Metal-binding</keyword>
<comment type="similarity">
    <text evidence="2">Belongs to the TsaE family.</text>
</comment>
<comment type="caution">
    <text evidence="11">The sequence shown here is derived from an EMBL/GenBank/DDBJ whole genome shotgun (WGS) entry which is preliminary data.</text>
</comment>
<dbReference type="STRING" id="1801797.A3G06_00220"/>
<dbReference type="GO" id="GO:0005737">
    <property type="term" value="C:cytoplasm"/>
    <property type="evidence" value="ECO:0007669"/>
    <property type="project" value="UniProtKB-SubCell"/>
</dbReference>
<sequence>MSDMASVSKISRSKKETEEIARGFLRRVLFSRIRKRAIVVGLSGELSAGKTAFVQAVGKLLRIKRKMPSPTFVIIRRYPLQGEPIENLFHLDAYRLKSGQELLYLGWREIIKNPKNLVLLEWPERVAKVMPKSHHQIEISHIEKGRRGFKIKYV</sequence>
<keyword evidence="11" id="KW-0808">Transferase</keyword>
<reference evidence="11 12" key="1">
    <citation type="journal article" date="2016" name="Nat. Commun.">
        <title>Thousands of microbial genomes shed light on interconnected biogeochemical processes in an aquifer system.</title>
        <authorList>
            <person name="Anantharaman K."/>
            <person name="Brown C.T."/>
            <person name="Hug L.A."/>
            <person name="Sharon I."/>
            <person name="Castelle C.J."/>
            <person name="Probst A.J."/>
            <person name="Thomas B.C."/>
            <person name="Singh A."/>
            <person name="Wilkins M.J."/>
            <person name="Karaoz U."/>
            <person name="Brodie E.L."/>
            <person name="Williams K.H."/>
            <person name="Hubbard S.S."/>
            <person name="Banfield J.F."/>
        </authorList>
    </citation>
    <scope>NUCLEOTIDE SEQUENCE [LARGE SCALE GENOMIC DNA]</scope>
</reference>
<dbReference type="PANTHER" id="PTHR33540">
    <property type="entry name" value="TRNA THREONYLCARBAMOYLADENOSINE BIOSYNTHESIS PROTEIN TSAE"/>
    <property type="match status" value="1"/>
</dbReference>
<evidence type="ECO:0000256" key="5">
    <source>
        <dbReference type="ARBA" id="ARBA00022694"/>
    </source>
</evidence>
<evidence type="ECO:0000256" key="7">
    <source>
        <dbReference type="ARBA" id="ARBA00022741"/>
    </source>
</evidence>
<organism evidence="11 12">
    <name type="scientific">Candidatus Nomurabacteria bacterium RIFCSPLOWO2_12_FULL_46_14</name>
    <dbReference type="NCBI Taxonomy" id="1801797"/>
    <lineage>
        <taxon>Bacteria</taxon>
        <taxon>Candidatus Nomuraibacteriota</taxon>
    </lineage>
</organism>
<dbReference type="GO" id="GO:0002949">
    <property type="term" value="P:tRNA threonylcarbamoyladenosine modification"/>
    <property type="evidence" value="ECO:0007669"/>
    <property type="project" value="InterPro"/>
</dbReference>
<evidence type="ECO:0000313" key="11">
    <source>
        <dbReference type="EMBL" id="OGJ02803.1"/>
    </source>
</evidence>
<dbReference type="AlphaFoldDB" id="A0A1F6Y8U8"/>
<name>A0A1F6Y8U8_9BACT</name>
<dbReference type="Gene3D" id="3.40.50.300">
    <property type="entry name" value="P-loop containing nucleotide triphosphate hydrolases"/>
    <property type="match status" value="1"/>
</dbReference>
<dbReference type="InterPro" id="IPR003442">
    <property type="entry name" value="T6A_TsaE"/>
</dbReference>
<keyword evidence="9" id="KW-0460">Magnesium</keyword>
<keyword evidence="4" id="KW-0963">Cytoplasm</keyword>
<proteinExistence type="inferred from homology"/>
<dbReference type="GO" id="GO:0046872">
    <property type="term" value="F:metal ion binding"/>
    <property type="evidence" value="ECO:0007669"/>
    <property type="project" value="UniProtKB-KW"/>
</dbReference>
<dbReference type="EMBL" id="MFVV01000033">
    <property type="protein sequence ID" value="OGJ02803.1"/>
    <property type="molecule type" value="Genomic_DNA"/>
</dbReference>